<dbReference type="OrthoDB" id="202764at2759"/>
<proteinExistence type="predicted"/>
<keyword evidence="6" id="KW-1185">Reference proteome</keyword>
<evidence type="ECO:0000313" key="6">
    <source>
        <dbReference type="Proteomes" id="UP000887013"/>
    </source>
</evidence>
<dbReference type="EMBL" id="BMAW01055104">
    <property type="protein sequence ID" value="GFS99298.1"/>
    <property type="molecule type" value="Genomic_DNA"/>
</dbReference>
<dbReference type="PANTHER" id="PTHR22998:SF1">
    <property type="entry name" value="NAD(+) HYDROLASE SARM1"/>
    <property type="match status" value="1"/>
</dbReference>
<keyword evidence="2" id="KW-0963">Cytoplasm</keyword>
<sequence>MLLSMKDLKDLSSEQLEAECGIENSIHRMRIMQMVKGMNCSRNCADFEEAPNSKNLDVFISYRRSNGSHLASLLKVYLQQKGFSVFIDVERMEAGRFDNNLLNSVRQARHFILVLTANALDRCINDTDCKDWVHR</sequence>
<dbReference type="Proteomes" id="UP000887013">
    <property type="component" value="Unassembled WGS sequence"/>
</dbReference>
<dbReference type="AlphaFoldDB" id="A0A8X6N7N6"/>
<name>A0A8X6N7N6_NEPPI</name>
<comment type="subcellular location">
    <subcellularLocation>
        <location evidence="1">Cytoplasm</location>
    </subcellularLocation>
</comment>
<dbReference type="GO" id="GO:0030425">
    <property type="term" value="C:dendrite"/>
    <property type="evidence" value="ECO:0007669"/>
    <property type="project" value="TreeGrafter"/>
</dbReference>
<evidence type="ECO:0000313" key="5">
    <source>
        <dbReference type="EMBL" id="GFS99298.1"/>
    </source>
</evidence>
<reference evidence="5" key="1">
    <citation type="submission" date="2020-08" db="EMBL/GenBank/DDBJ databases">
        <title>Multicomponent nature underlies the extraordinary mechanical properties of spider dragline silk.</title>
        <authorList>
            <person name="Kono N."/>
            <person name="Nakamura H."/>
            <person name="Mori M."/>
            <person name="Yoshida Y."/>
            <person name="Ohtoshi R."/>
            <person name="Malay A.D."/>
            <person name="Moran D.A.P."/>
            <person name="Tomita M."/>
            <person name="Numata K."/>
            <person name="Arakawa K."/>
        </authorList>
    </citation>
    <scope>NUCLEOTIDE SEQUENCE</scope>
</reference>
<accession>A0A8X6N7N6</accession>
<protein>
    <submittedName>
        <fullName evidence="5">NAD(+) hydrolase sarm1</fullName>
    </submittedName>
</protein>
<dbReference type="GO" id="GO:0035591">
    <property type="term" value="F:signaling adaptor activity"/>
    <property type="evidence" value="ECO:0007669"/>
    <property type="project" value="InterPro"/>
</dbReference>
<evidence type="ECO:0000256" key="3">
    <source>
        <dbReference type="ARBA" id="ARBA00022737"/>
    </source>
</evidence>
<feature type="non-terminal residue" evidence="5">
    <location>
        <position position="1"/>
    </location>
</feature>
<comment type="caution">
    <text evidence="5">The sequence shown here is derived from an EMBL/GenBank/DDBJ whole genome shotgun (WGS) entry which is preliminary data.</text>
</comment>
<evidence type="ECO:0000259" key="4">
    <source>
        <dbReference type="PROSITE" id="PS50104"/>
    </source>
</evidence>
<dbReference type="InterPro" id="IPR000157">
    <property type="entry name" value="TIR_dom"/>
</dbReference>
<dbReference type="Gene3D" id="3.40.50.10140">
    <property type="entry name" value="Toll/interleukin-1 receptor homology (TIR) domain"/>
    <property type="match status" value="1"/>
</dbReference>
<dbReference type="GO" id="GO:0007165">
    <property type="term" value="P:signal transduction"/>
    <property type="evidence" value="ECO:0007669"/>
    <property type="project" value="InterPro"/>
</dbReference>
<dbReference type="InterPro" id="IPR035897">
    <property type="entry name" value="Toll_tir_struct_dom_sf"/>
</dbReference>
<organism evidence="5 6">
    <name type="scientific">Nephila pilipes</name>
    <name type="common">Giant wood spider</name>
    <name type="synonym">Nephila maculata</name>
    <dbReference type="NCBI Taxonomy" id="299642"/>
    <lineage>
        <taxon>Eukaryota</taxon>
        <taxon>Metazoa</taxon>
        <taxon>Ecdysozoa</taxon>
        <taxon>Arthropoda</taxon>
        <taxon>Chelicerata</taxon>
        <taxon>Arachnida</taxon>
        <taxon>Araneae</taxon>
        <taxon>Araneomorphae</taxon>
        <taxon>Entelegynae</taxon>
        <taxon>Araneoidea</taxon>
        <taxon>Nephilidae</taxon>
        <taxon>Nephila</taxon>
    </lineage>
</organism>
<dbReference type="Pfam" id="PF13676">
    <property type="entry name" value="TIR_2"/>
    <property type="match status" value="1"/>
</dbReference>
<dbReference type="PANTHER" id="PTHR22998">
    <property type="entry name" value="SARM1"/>
    <property type="match status" value="1"/>
</dbReference>
<dbReference type="GO" id="GO:0005737">
    <property type="term" value="C:cytoplasm"/>
    <property type="evidence" value="ECO:0007669"/>
    <property type="project" value="UniProtKB-SubCell"/>
</dbReference>
<dbReference type="InterPro" id="IPR039184">
    <property type="entry name" value="SARM1"/>
</dbReference>
<dbReference type="GO" id="GO:0048678">
    <property type="term" value="P:response to axon injury"/>
    <property type="evidence" value="ECO:0007669"/>
    <property type="project" value="InterPro"/>
</dbReference>
<feature type="domain" description="TIR" evidence="4">
    <location>
        <begin position="54"/>
        <end position="135"/>
    </location>
</feature>
<evidence type="ECO:0000256" key="1">
    <source>
        <dbReference type="ARBA" id="ARBA00004496"/>
    </source>
</evidence>
<gene>
    <name evidence="5" type="primary">Ect4</name>
    <name evidence="5" type="ORF">NPIL_442521</name>
</gene>
<evidence type="ECO:0000256" key="2">
    <source>
        <dbReference type="ARBA" id="ARBA00022490"/>
    </source>
</evidence>
<dbReference type="SUPFAM" id="SSF52200">
    <property type="entry name" value="Toll/Interleukin receptor TIR domain"/>
    <property type="match status" value="1"/>
</dbReference>
<dbReference type="PROSITE" id="PS50104">
    <property type="entry name" value="TIR"/>
    <property type="match status" value="1"/>
</dbReference>
<dbReference type="GO" id="GO:0034128">
    <property type="term" value="P:negative regulation of MyD88-independent toll-like receptor signaling pathway"/>
    <property type="evidence" value="ECO:0007669"/>
    <property type="project" value="InterPro"/>
</dbReference>
<keyword evidence="3" id="KW-0677">Repeat</keyword>
<dbReference type="GO" id="GO:0003953">
    <property type="term" value="F:NAD+ nucleosidase activity"/>
    <property type="evidence" value="ECO:0007669"/>
    <property type="project" value="InterPro"/>
</dbReference>
<keyword evidence="5" id="KW-0378">Hydrolase</keyword>